<dbReference type="Proteomes" id="UP000244178">
    <property type="component" value="Unassembled WGS sequence"/>
</dbReference>
<dbReference type="Pfam" id="PF09979">
    <property type="entry name" value="DUF2213"/>
    <property type="match status" value="1"/>
</dbReference>
<evidence type="ECO:0000256" key="1">
    <source>
        <dbReference type="SAM" id="MobiDB-lite"/>
    </source>
</evidence>
<accession>A0A2T6GBA5</accession>
<evidence type="ECO:0008006" key="4">
    <source>
        <dbReference type="Google" id="ProtNLM"/>
    </source>
</evidence>
<name>A0A2T6GBA5_9PSED</name>
<proteinExistence type="predicted"/>
<evidence type="ECO:0000313" key="2">
    <source>
        <dbReference type="EMBL" id="PUA41427.1"/>
    </source>
</evidence>
<dbReference type="PIRSF" id="PIRSF029215">
    <property type="entry name" value="UCP029215"/>
    <property type="match status" value="1"/>
</dbReference>
<evidence type="ECO:0000313" key="3">
    <source>
        <dbReference type="Proteomes" id="UP000244178"/>
    </source>
</evidence>
<feature type="compositionally biased region" description="Polar residues" evidence="1">
    <location>
        <begin position="338"/>
        <end position="350"/>
    </location>
</feature>
<sequence>MLLHDAVSVSGVRRTTDGYLVADARVARTGIQEYLGAEVGKPDMPIVRVYRPPEAVFAEDAMRSYAYRPMTNDHHGDVNADNWRGLAVGQTGSEVLRDGEFVRVPLVLMDAETIRDYEAGKRELSMGLEASVVFEDGITPAGEKYDARIESMRMNHLALVDKARGGEHLRIGDNQPTQKGGHSMADSLRTVIVDGLSVQTTDQGAQAIDKLTKQLSDSATTIQQLKDAHAAALASKDVDLAKKDAELDGLKAKQLSDADIDKRVQARGDLIAKAKSIQDADYSGKSDAEIRKAVVTAKLGDAAITGKSDAYIDVRFDLLVEDAAQDPVRSHFRAQDGKPQQPNDNGQSAYEQRLQDAWKGGAK</sequence>
<dbReference type="AlphaFoldDB" id="A0A2T6GBA5"/>
<dbReference type="EMBL" id="PYJM01000013">
    <property type="protein sequence ID" value="PUA41427.1"/>
    <property type="molecule type" value="Genomic_DNA"/>
</dbReference>
<organism evidence="2 3">
    <name type="scientific">Pseudomonas protegens</name>
    <dbReference type="NCBI Taxonomy" id="380021"/>
    <lineage>
        <taxon>Bacteria</taxon>
        <taxon>Pseudomonadati</taxon>
        <taxon>Pseudomonadota</taxon>
        <taxon>Gammaproteobacteria</taxon>
        <taxon>Pseudomonadales</taxon>
        <taxon>Pseudomonadaceae</taxon>
        <taxon>Pseudomonas</taxon>
    </lineage>
</organism>
<gene>
    <name evidence="2" type="ORF">C5U62_31825</name>
</gene>
<dbReference type="RefSeq" id="WP_108546459.1">
    <property type="nucleotide sequence ID" value="NZ_PYJM01000013.1"/>
</dbReference>
<reference evidence="2 3" key="1">
    <citation type="submission" date="2018-03" db="EMBL/GenBank/DDBJ databases">
        <title>Draft genome sequence of the plant growth promoting rhizobacterium Pseudomonas protegens strain BNJ-SS-45 isolated from wheat (Triticum aestivum) rhizosphere.</title>
        <authorList>
            <person name="Bajpai A."/>
            <person name="Shende K."/>
            <person name="Meena N."/>
            <person name="Upadhyayula S.R."/>
            <person name="Suravajhala P."/>
            <person name="Medicherla K.M."/>
            <person name="Johri B.N."/>
        </authorList>
    </citation>
    <scope>NUCLEOTIDE SEQUENCE [LARGE SCALE GENOMIC DNA]</scope>
    <source>
        <strain evidence="2 3">BNJ-SS-45</strain>
    </source>
</reference>
<dbReference type="InterPro" id="IPR016913">
    <property type="entry name" value="UCP029215"/>
</dbReference>
<protein>
    <recommendedName>
        <fullName evidence="4">DUF2213 domain-containing protein</fullName>
    </recommendedName>
</protein>
<comment type="caution">
    <text evidence="2">The sequence shown here is derived from an EMBL/GenBank/DDBJ whole genome shotgun (WGS) entry which is preliminary data.</text>
</comment>
<feature type="region of interest" description="Disordered" evidence="1">
    <location>
        <begin position="329"/>
        <end position="363"/>
    </location>
</feature>